<protein>
    <submittedName>
        <fullName evidence="7">Uncharacterized protein</fullName>
    </submittedName>
</protein>
<dbReference type="PRINTS" id="PR00813">
    <property type="entry name" value="BCTERIALGSPG"/>
</dbReference>
<organism evidence="7 8">
    <name type="scientific">Candidatus Falkowbacteria bacterium HGW-Falkowbacteria-1</name>
    <dbReference type="NCBI Taxonomy" id="2013768"/>
    <lineage>
        <taxon>Bacteria</taxon>
        <taxon>Candidatus Falkowiibacteriota</taxon>
    </lineage>
</organism>
<name>A0A2N2EAS8_9BACT</name>
<evidence type="ECO:0000256" key="6">
    <source>
        <dbReference type="SAM" id="Phobius"/>
    </source>
</evidence>
<feature type="transmembrane region" description="Helical" evidence="6">
    <location>
        <begin position="12"/>
        <end position="33"/>
    </location>
</feature>
<dbReference type="InterPro" id="IPR013211">
    <property type="entry name" value="LVIVD"/>
</dbReference>
<dbReference type="EMBL" id="PHAI01000001">
    <property type="protein sequence ID" value="PKM91825.1"/>
    <property type="molecule type" value="Genomic_DNA"/>
</dbReference>
<dbReference type="Proteomes" id="UP000233517">
    <property type="component" value="Unassembled WGS sequence"/>
</dbReference>
<evidence type="ECO:0000313" key="8">
    <source>
        <dbReference type="Proteomes" id="UP000233517"/>
    </source>
</evidence>
<dbReference type="InterPro" id="IPR045584">
    <property type="entry name" value="Pilin-like"/>
</dbReference>
<dbReference type="SUPFAM" id="SSF54523">
    <property type="entry name" value="Pili subunits"/>
    <property type="match status" value="1"/>
</dbReference>
<comment type="subcellular location">
    <subcellularLocation>
        <location evidence="1">Membrane</location>
        <topology evidence="1">Single-pass membrane protein</topology>
    </subcellularLocation>
</comment>
<evidence type="ECO:0000256" key="2">
    <source>
        <dbReference type="ARBA" id="ARBA00022481"/>
    </source>
</evidence>
<dbReference type="GO" id="GO:0015627">
    <property type="term" value="C:type II protein secretion system complex"/>
    <property type="evidence" value="ECO:0007669"/>
    <property type="project" value="InterPro"/>
</dbReference>
<proteinExistence type="predicted"/>
<dbReference type="NCBIfam" id="TIGR02532">
    <property type="entry name" value="IV_pilin_GFxxxE"/>
    <property type="match status" value="1"/>
</dbReference>
<sequence length="860" mass="92246">MISNTKKRGFTLIELLVVIAIIGILATLAVVALQQARQNARDSKRIADMKQVQTALELFFNENGRYPTTEEWNSGAIISSSSQEVFMYNIPSAPTPADGDCLSASNTYTYIPQNNGASYTIDFCTGKQVSGLPGGAKQMTPGGIIFAGGVPDGGEAVCEPACGDGYDCVDGSCILAGSDIYHVATVVDNSIPYLKNSFNIGMSGNYIFVTDDRNHFETLNASNPGSPVHSSLLSGLYSPRTIFVADNFAYVLGSNGLIIVDISNPANPVQRGTANLGNLGNPNAKFYVSGDYVYSVVDQYFTIADISDPDNPSFVAEFSRYYDFNPIPVLAQPQGIIVSGSYAYVVNSGYNPGSGIYNALEVFDVSNPLDISLVTRIVSGDAGGAVVDVPTNLNIYGNYLYFVNTNYYATGDEDLSLEIINISNPASPAHVTNFDLNSTEFPVGMKIASNKAYIVSVDYLPQDQPGTVTIVDISNVSSPVKLDEISNGEDGSEIFPTSGIEISGNYAYISNSNSSMEILNISNPLQIEHHGIIRHGQSGTLLEYPAVVFSSGDDVYVGSDRGLQIFNTSNKSNPISVGNIVDGAAGAKLNSPYGIDVVGNYAYIASYQSDALEIVDITNKANPVHKGYLANLSGGAKLDGPYSVKVKDNYAYLVSYYDNAMEVVNVSDPANPVHTSSMINNYSTINIYRPYSIFVSGDYAYVAGINGLQIIDISNPASPIAKDSFLDGDDGISFESWSVFVRGDYAYIASYWPGKMVVFNISDPNNIVFVGELEHGTGDTNLECANNIYVSNDYAYITNDCDYALEVIDISNPLMPVHAAKIDNSTGAEFEGPISVSVANGYAFIASNYNNIFEVIKVPN</sequence>
<evidence type="ECO:0000313" key="7">
    <source>
        <dbReference type="EMBL" id="PKM91825.1"/>
    </source>
</evidence>
<evidence type="ECO:0000256" key="4">
    <source>
        <dbReference type="ARBA" id="ARBA00022989"/>
    </source>
</evidence>
<dbReference type="GO" id="GO:0015628">
    <property type="term" value="P:protein secretion by the type II secretion system"/>
    <property type="evidence" value="ECO:0007669"/>
    <property type="project" value="InterPro"/>
</dbReference>
<keyword evidence="2" id="KW-0488">Methylation</keyword>
<dbReference type="Pfam" id="PF07963">
    <property type="entry name" value="N_methyl"/>
    <property type="match status" value="1"/>
</dbReference>
<gene>
    <name evidence="7" type="ORF">CVU82_01300</name>
</gene>
<evidence type="ECO:0000256" key="5">
    <source>
        <dbReference type="ARBA" id="ARBA00023136"/>
    </source>
</evidence>
<dbReference type="PANTHER" id="PTHR30093">
    <property type="entry name" value="GENERAL SECRETION PATHWAY PROTEIN G"/>
    <property type="match status" value="1"/>
</dbReference>
<dbReference type="AlphaFoldDB" id="A0A2N2EAS8"/>
<dbReference type="InterPro" id="IPR012902">
    <property type="entry name" value="N_methyl_site"/>
</dbReference>
<evidence type="ECO:0000256" key="1">
    <source>
        <dbReference type="ARBA" id="ARBA00004167"/>
    </source>
</evidence>
<keyword evidence="5 6" id="KW-0472">Membrane</keyword>
<dbReference type="Pfam" id="PF08309">
    <property type="entry name" value="LVIVD"/>
    <property type="match status" value="13"/>
</dbReference>
<dbReference type="PROSITE" id="PS00409">
    <property type="entry name" value="PROKAR_NTER_METHYL"/>
    <property type="match status" value="1"/>
</dbReference>
<dbReference type="PANTHER" id="PTHR30093:SF44">
    <property type="entry name" value="TYPE II SECRETION SYSTEM CORE PROTEIN G"/>
    <property type="match status" value="1"/>
</dbReference>
<keyword evidence="3 6" id="KW-0812">Transmembrane</keyword>
<evidence type="ECO:0000256" key="3">
    <source>
        <dbReference type="ARBA" id="ARBA00022692"/>
    </source>
</evidence>
<dbReference type="GO" id="GO:0016020">
    <property type="term" value="C:membrane"/>
    <property type="evidence" value="ECO:0007669"/>
    <property type="project" value="UniProtKB-SubCell"/>
</dbReference>
<reference evidence="7 8" key="1">
    <citation type="journal article" date="2017" name="ISME J.">
        <title>Potential for microbial H2 and metal transformations associated with novel bacteria and archaea in deep terrestrial subsurface sediments.</title>
        <authorList>
            <person name="Hernsdorf A.W."/>
            <person name="Amano Y."/>
            <person name="Miyakawa K."/>
            <person name="Ise K."/>
            <person name="Suzuki Y."/>
            <person name="Anantharaman K."/>
            <person name="Probst A."/>
            <person name="Burstein D."/>
            <person name="Thomas B.C."/>
            <person name="Banfield J.F."/>
        </authorList>
    </citation>
    <scope>NUCLEOTIDE SEQUENCE [LARGE SCALE GENOMIC DNA]</scope>
    <source>
        <strain evidence="7">HGW-Falkowbacteria-1</strain>
    </source>
</reference>
<dbReference type="Gene3D" id="3.30.700.10">
    <property type="entry name" value="Glycoprotein, Type 4 Pilin"/>
    <property type="match status" value="1"/>
</dbReference>
<keyword evidence="4 6" id="KW-1133">Transmembrane helix</keyword>
<accession>A0A2N2EAS8</accession>
<comment type="caution">
    <text evidence="7">The sequence shown here is derived from an EMBL/GenBank/DDBJ whole genome shotgun (WGS) entry which is preliminary data.</text>
</comment>
<dbReference type="SUPFAM" id="SSF75011">
    <property type="entry name" value="3-carboxy-cis,cis-mucoante lactonizing enzyme"/>
    <property type="match status" value="2"/>
</dbReference>
<dbReference type="InterPro" id="IPR000983">
    <property type="entry name" value="Bac_GSPG_pilin"/>
</dbReference>